<dbReference type="Proteomes" id="UP000465609">
    <property type="component" value="Chromosome"/>
</dbReference>
<name>A0ABN5YP59_9MYCO</name>
<gene>
    <name evidence="1" type="ORF">MAUB_06130</name>
</gene>
<keyword evidence="2" id="KW-1185">Reference proteome</keyword>
<dbReference type="EMBL" id="AP022577">
    <property type="protein sequence ID" value="BBX82740.1"/>
    <property type="molecule type" value="Genomic_DNA"/>
</dbReference>
<evidence type="ECO:0000313" key="1">
    <source>
        <dbReference type="EMBL" id="BBX82740.1"/>
    </source>
</evidence>
<accession>A0ABN5YP59</accession>
<proteinExistence type="predicted"/>
<reference evidence="1 2" key="1">
    <citation type="journal article" date="2019" name="Emerg. Microbes Infect.">
        <title>Comprehensive subspecies identification of 175 nontuberculous mycobacteria species based on 7547 genomic profiles.</title>
        <authorList>
            <person name="Matsumoto Y."/>
            <person name="Kinjo T."/>
            <person name="Motooka D."/>
            <person name="Nabeya D."/>
            <person name="Jung N."/>
            <person name="Uechi K."/>
            <person name="Horii T."/>
            <person name="Iida T."/>
            <person name="Fujita J."/>
            <person name="Nakamura S."/>
        </authorList>
    </citation>
    <scope>NUCLEOTIDE SEQUENCE [LARGE SCALE GENOMIC DNA]</scope>
    <source>
        <strain evidence="1 2">JCM 15296</strain>
    </source>
</reference>
<sequence>MGTVIAMASHGRTVVGSNRYTPASASAMVTNTQVNQVVPNMTAIRVAAPRINMAQIVATVPTNPAATIAHT</sequence>
<evidence type="ECO:0000313" key="2">
    <source>
        <dbReference type="Proteomes" id="UP000465609"/>
    </source>
</evidence>
<dbReference type="RefSeq" id="WP_163910900.1">
    <property type="nucleotide sequence ID" value="NZ_AP022577.1"/>
</dbReference>
<organism evidence="1 2">
    <name type="scientific">Mycolicibacterium aubagnense</name>
    <dbReference type="NCBI Taxonomy" id="319707"/>
    <lineage>
        <taxon>Bacteria</taxon>
        <taxon>Bacillati</taxon>
        <taxon>Actinomycetota</taxon>
        <taxon>Actinomycetes</taxon>
        <taxon>Mycobacteriales</taxon>
        <taxon>Mycobacteriaceae</taxon>
        <taxon>Mycolicibacterium</taxon>
    </lineage>
</organism>
<protein>
    <submittedName>
        <fullName evidence="1">Uncharacterized protein</fullName>
    </submittedName>
</protein>